<feature type="region of interest" description="Disordered" evidence="1">
    <location>
        <begin position="36"/>
        <end position="60"/>
    </location>
</feature>
<protein>
    <submittedName>
        <fullName evidence="2">Uncharacterized protein</fullName>
    </submittedName>
</protein>
<accession>A0A078LXW3</accession>
<dbReference type="EMBL" id="CCSF01000001">
    <property type="protein sequence ID" value="CDZ96105.1"/>
    <property type="molecule type" value="Genomic_DNA"/>
</dbReference>
<reference evidence="2 3" key="1">
    <citation type="submission" date="2014-07" db="EMBL/GenBank/DDBJ databases">
        <authorList>
            <person name="Urmite Genomes Urmite Genomes"/>
        </authorList>
    </citation>
    <scope>NUCLEOTIDE SEQUENCE [LARGE SCALE GENOMIC DNA]</scope>
    <source>
        <strain evidence="2 3">20_BN</strain>
    </source>
</reference>
<gene>
    <name evidence="2" type="ORF">BN1079_03460</name>
</gene>
<evidence type="ECO:0000313" key="3">
    <source>
        <dbReference type="Proteomes" id="UP000053902"/>
    </source>
</evidence>
<name>A0A078LXW3_9PSED</name>
<organism evidence="2 3">
    <name type="scientific">Pseudomonas saudiphocaensis</name>
    <dbReference type="NCBI Taxonomy" id="1499686"/>
    <lineage>
        <taxon>Bacteria</taxon>
        <taxon>Pseudomonadati</taxon>
        <taxon>Pseudomonadota</taxon>
        <taxon>Gammaproteobacteria</taxon>
        <taxon>Pseudomonadales</taxon>
        <taxon>Pseudomonadaceae</taxon>
        <taxon>Pseudomonas</taxon>
    </lineage>
</organism>
<proteinExistence type="predicted"/>
<sequence>MQLPTPATPTTKPCKSLICKGYQNLARQVLYIWHNNNNKQTHNKNKTYRLQQNNDKKAEA</sequence>
<evidence type="ECO:0000256" key="1">
    <source>
        <dbReference type="SAM" id="MobiDB-lite"/>
    </source>
</evidence>
<keyword evidence="3" id="KW-1185">Reference proteome</keyword>
<dbReference type="HOGENOM" id="CLU_2938332_0_0_6"/>
<dbReference type="Proteomes" id="UP000053902">
    <property type="component" value="Unassembled WGS sequence"/>
</dbReference>
<evidence type="ECO:0000313" key="2">
    <source>
        <dbReference type="EMBL" id="CDZ96105.1"/>
    </source>
</evidence>
<dbReference type="AlphaFoldDB" id="A0A078LXW3"/>